<evidence type="ECO:0008006" key="4">
    <source>
        <dbReference type="Google" id="ProtNLM"/>
    </source>
</evidence>
<feature type="signal peptide" evidence="1">
    <location>
        <begin position="1"/>
        <end position="24"/>
    </location>
</feature>
<evidence type="ECO:0000313" key="2">
    <source>
        <dbReference type="EMBL" id="QEK50995.1"/>
    </source>
</evidence>
<dbReference type="RefSeq" id="WP_149074063.1">
    <property type="nucleotide sequence ID" value="NZ_CP043329.1"/>
</dbReference>
<keyword evidence="1" id="KW-0732">Signal</keyword>
<evidence type="ECO:0000256" key="1">
    <source>
        <dbReference type="SAM" id="SignalP"/>
    </source>
</evidence>
<feature type="chain" id="PRO_5022871364" description="DUF4412 domain-containing protein" evidence="1">
    <location>
        <begin position="25"/>
        <end position="223"/>
    </location>
</feature>
<reference evidence="2 3" key="1">
    <citation type="submission" date="2019-08" db="EMBL/GenBank/DDBJ databases">
        <title>Pedobacter sp. nov., isolated from Han river, South Korea.</title>
        <authorList>
            <person name="Lee D.-H."/>
            <person name="Kim Y.-S."/>
            <person name="Hwang E.-M."/>
            <person name="Le Tran T.C."/>
            <person name="Cha C.-J."/>
        </authorList>
    </citation>
    <scope>NUCLEOTIDE SEQUENCE [LARGE SCALE GENOMIC DNA]</scope>
    <source>
        <strain evidence="2 3">CJ43</strain>
    </source>
</reference>
<dbReference type="AlphaFoldDB" id="A0A5C0VE93"/>
<sequence length="223" mass="25271">MIKKITFGLIAFICLGSLATQAQKKVTEGYISYAAEYDLPPDQQMAAAMLPKEYKIYYKENLSKFVMDLGMMTNQMTSDSKTNTGLMLMDIPMAKQKIAVKFTEADYEKQKEMMPDYEFAKTTESKVISGYNTIKYNAKDKQTGNQIEIWTTKDLEIPSNSFTQAFKDKIEGTPLVFVTNMNGMKVKLSFKELKAETVTGLNLTIPEGYTQMTMEELMSMSGR</sequence>
<dbReference type="KEGG" id="pej:FYC62_04385"/>
<accession>A0A5C0VE93</accession>
<protein>
    <recommendedName>
        <fullName evidence="4">DUF4412 domain-containing protein</fullName>
    </recommendedName>
</protein>
<name>A0A5C0VE93_9SPHI</name>
<keyword evidence="3" id="KW-1185">Reference proteome</keyword>
<evidence type="ECO:0000313" key="3">
    <source>
        <dbReference type="Proteomes" id="UP000323653"/>
    </source>
</evidence>
<dbReference type="EMBL" id="CP043329">
    <property type="protein sequence ID" value="QEK50995.1"/>
    <property type="molecule type" value="Genomic_DNA"/>
</dbReference>
<dbReference type="Proteomes" id="UP000323653">
    <property type="component" value="Chromosome"/>
</dbReference>
<organism evidence="2 3">
    <name type="scientific">Pedobacter aquae</name>
    <dbReference type="NCBI Taxonomy" id="2605747"/>
    <lineage>
        <taxon>Bacteria</taxon>
        <taxon>Pseudomonadati</taxon>
        <taxon>Bacteroidota</taxon>
        <taxon>Sphingobacteriia</taxon>
        <taxon>Sphingobacteriales</taxon>
        <taxon>Sphingobacteriaceae</taxon>
        <taxon>Pedobacter</taxon>
    </lineage>
</organism>
<proteinExistence type="predicted"/>
<gene>
    <name evidence="2" type="ORF">FYC62_04385</name>
</gene>